<reference evidence="12" key="1">
    <citation type="submission" date="2019-08" db="EMBL/GenBank/DDBJ databases">
        <authorList>
            <person name="Kucharzyk K."/>
            <person name="Murdoch R.W."/>
            <person name="Higgins S."/>
            <person name="Loffler F."/>
        </authorList>
    </citation>
    <scope>NUCLEOTIDE SEQUENCE</scope>
</reference>
<keyword evidence="9 10" id="KW-0472">Membrane</keyword>
<dbReference type="Pfam" id="PF03544">
    <property type="entry name" value="TonB_C"/>
    <property type="match status" value="1"/>
</dbReference>
<dbReference type="GO" id="GO:0030288">
    <property type="term" value="C:outer membrane-bounded periplasmic space"/>
    <property type="evidence" value="ECO:0007669"/>
    <property type="project" value="InterPro"/>
</dbReference>
<dbReference type="AlphaFoldDB" id="A0A644VHU2"/>
<evidence type="ECO:0000256" key="5">
    <source>
        <dbReference type="ARBA" id="ARBA00022519"/>
    </source>
</evidence>
<dbReference type="InterPro" id="IPR006260">
    <property type="entry name" value="TonB/TolA_C"/>
</dbReference>
<name>A0A644VHU2_9ZZZZ</name>
<evidence type="ECO:0000256" key="2">
    <source>
        <dbReference type="ARBA" id="ARBA00006555"/>
    </source>
</evidence>
<dbReference type="PANTHER" id="PTHR33446:SF2">
    <property type="entry name" value="PROTEIN TONB"/>
    <property type="match status" value="1"/>
</dbReference>
<dbReference type="InterPro" id="IPR003538">
    <property type="entry name" value="TonB"/>
</dbReference>
<evidence type="ECO:0000259" key="11">
    <source>
        <dbReference type="PROSITE" id="PS52015"/>
    </source>
</evidence>
<organism evidence="12">
    <name type="scientific">bioreactor metagenome</name>
    <dbReference type="NCBI Taxonomy" id="1076179"/>
    <lineage>
        <taxon>unclassified sequences</taxon>
        <taxon>metagenomes</taxon>
        <taxon>ecological metagenomes</taxon>
    </lineage>
</organism>
<evidence type="ECO:0000256" key="4">
    <source>
        <dbReference type="ARBA" id="ARBA00022475"/>
    </source>
</evidence>
<proteinExistence type="inferred from homology"/>
<evidence type="ECO:0000256" key="3">
    <source>
        <dbReference type="ARBA" id="ARBA00022448"/>
    </source>
</evidence>
<feature type="transmembrane region" description="Helical" evidence="10">
    <location>
        <begin position="16"/>
        <end position="34"/>
    </location>
</feature>
<feature type="domain" description="TonB C-terminal" evidence="11">
    <location>
        <begin position="140"/>
        <end position="230"/>
    </location>
</feature>
<evidence type="ECO:0000256" key="7">
    <source>
        <dbReference type="ARBA" id="ARBA00022927"/>
    </source>
</evidence>
<dbReference type="GO" id="GO:0015031">
    <property type="term" value="P:protein transport"/>
    <property type="evidence" value="ECO:0007669"/>
    <property type="project" value="UniProtKB-KW"/>
</dbReference>
<dbReference type="Gene3D" id="3.30.1150.10">
    <property type="match status" value="1"/>
</dbReference>
<keyword evidence="5" id="KW-0997">Cell inner membrane</keyword>
<evidence type="ECO:0000256" key="8">
    <source>
        <dbReference type="ARBA" id="ARBA00022989"/>
    </source>
</evidence>
<dbReference type="PANTHER" id="PTHR33446">
    <property type="entry name" value="PROTEIN TONB-RELATED"/>
    <property type="match status" value="1"/>
</dbReference>
<comment type="caution">
    <text evidence="12">The sequence shown here is derived from an EMBL/GenBank/DDBJ whole genome shotgun (WGS) entry which is preliminary data.</text>
</comment>
<dbReference type="PRINTS" id="PR01374">
    <property type="entry name" value="TONBPROTEIN"/>
</dbReference>
<dbReference type="GO" id="GO:0055085">
    <property type="term" value="P:transmembrane transport"/>
    <property type="evidence" value="ECO:0007669"/>
    <property type="project" value="InterPro"/>
</dbReference>
<dbReference type="GO" id="GO:0015891">
    <property type="term" value="P:siderophore transport"/>
    <property type="evidence" value="ECO:0007669"/>
    <property type="project" value="InterPro"/>
</dbReference>
<evidence type="ECO:0000256" key="9">
    <source>
        <dbReference type="ARBA" id="ARBA00023136"/>
    </source>
</evidence>
<accession>A0A644VHU2</accession>
<dbReference type="PROSITE" id="PS52015">
    <property type="entry name" value="TONB_CTD"/>
    <property type="match status" value="1"/>
</dbReference>
<evidence type="ECO:0000256" key="1">
    <source>
        <dbReference type="ARBA" id="ARBA00004383"/>
    </source>
</evidence>
<keyword evidence="3" id="KW-0813">Transport</keyword>
<protein>
    <recommendedName>
        <fullName evidence="11">TonB C-terminal domain-containing protein</fullName>
    </recommendedName>
</protein>
<dbReference type="InterPro" id="IPR037682">
    <property type="entry name" value="TonB_C"/>
</dbReference>
<dbReference type="NCBIfam" id="TIGR01352">
    <property type="entry name" value="tonB_Cterm"/>
    <property type="match status" value="1"/>
</dbReference>
<keyword evidence="4" id="KW-1003">Cell membrane</keyword>
<dbReference type="InterPro" id="IPR051045">
    <property type="entry name" value="TonB-dependent_transducer"/>
</dbReference>
<comment type="subcellular location">
    <subcellularLocation>
        <location evidence="1">Cell inner membrane</location>
        <topology evidence="1">Single-pass membrane protein</topology>
        <orientation evidence="1">Periplasmic side</orientation>
    </subcellularLocation>
</comment>
<dbReference type="SUPFAM" id="SSF74653">
    <property type="entry name" value="TolA/TonB C-terminal domain"/>
    <property type="match status" value="1"/>
</dbReference>
<comment type="similarity">
    <text evidence="2">Belongs to the TonB family.</text>
</comment>
<evidence type="ECO:0000256" key="6">
    <source>
        <dbReference type="ARBA" id="ARBA00022692"/>
    </source>
</evidence>
<dbReference type="GO" id="GO:0031992">
    <property type="term" value="F:energy transducer activity"/>
    <property type="evidence" value="ECO:0007669"/>
    <property type="project" value="InterPro"/>
</dbReference>
<keyword evidence="8 10" id="KW-1133">Transmembrane helix</keyword>
<evidence type="ECO:0000313" key="12">
    <source>
        <dbReference type="EMBL" id="MPL90183.1"/>
    </source>
</evidence>
<dbReference type="EMBL" id="VSSQ01000297">
    <property type="protein sequence ID" value="MPL90183.1"/>
    <property type="molecule type" value="Genomic_DNA"/>
</dbReference>
<gene>
    <name evidence="12" type="ORF">SDC9_36228</name>
</gene>
<keyword evidence="7" id="KW-0653">Protein transport</keyword>
<evidence type="ECO:0000256" key="10">
    <source>
        <dbReference type="SAM" id="Phobius"/>
    </source>
</evidence>
<sequence>MEIKKTPKADLENKKILFREIGLILALAVVLLAFEWKTYDKQISTLGDNTAAVIEEEMIPITNETPPPPAEAPKIPTVSDVIEIVDDDMKIENELIINTEDDKNLGVQIKDYVKGPVEEVIEDEEIPFTIVEEKPSFQGGDENTFTKWVASKLVYPEIAKENGVQGRVILQFLVGTDGSVSDVKVVRGVDASLDKEAARVVASSPKWKPGRQRNKPVKVRYTFPVIFQLR</sequence>
<keyword evidence="6 10" id="KW-0812">Transmembrane</keyword>
<dbReference type="GO" id="GO:0098797">
    <property type="term" value="C:plasma membrane protein complex"/>
    <property type="evidence" value="ECO:0007669"/>
    <property type="project" value="TreeGrafter"/>
</dbReference>